<keyword evidence="2" id="KW-0238">DNA-binding</keyword>
<dbReference type="RefSeq" id="WP_187803993.1">
    <property type="nucleotide sequence ID" value="NZ_LZEU01000001.1"/>
</dbReference>
<protein>
    <recommendedName>
        <fullName evidence="5">HTH gntR-type domain-containing protein</fullName>
    </recommendedName>
</protein>
<dbReference type="Gene3D" id="1.10.10.10">
    <property type="entry name" value="Winged helix-like DNA-binding domain superfamily/Winged helix DNA-binding domain"/>
    <property type="match status" value="2"/>
</dbReference>
<evidence type="ECO:0000256" key="2">
    <source>
        <dbReference type="ARBA" id="ARBA00023125"/>
    </source>
</evidence>
<dbReference type="EMBL" id="LZEU01000001">
    <property type="protein sequence ID" value="MBC9248829.1"/>
    <property type="molecule type" value="Genomic_DNA"/>
</dbReference>
<feature type="domain" description="HTH gntR-type" evidence="5">
    <location>
        <begin position="284"/>
        <end position="353"/>
    </location>
</feature>
<gene>
    <name evidence="6" type="ORF">A9179_00935</name>
</gene>
<accession>A0ABR7RVP3</accession>
<name>A0ABR7RVP3_AQUAC</name>
<feature type="compositionally biased region" description="Low complexity" evidence="4">
    <location>
        <begin position="9"/>
        <end position="23"/>
    </location>
</feature>
<dbReference type="SUPFAM" id="SSF46785">
    <property type="entry name" value="Winged helix' DNA-binding domain"/>
    <property type="match status" value="2"/>
</dbReference>
<comment type="caution">
    <text evidence="6">The sequence shown here is derived from an EMBL/GenBank/DDBJ whole genome shotgun (WGS) entry which is preliminary data.</text>
</comment>
<dbReference type="Pfam" id="PF00392">
    <property type="entry name" value="GntR"/>
    <property type="match status" value="1"/>
</dbReference>
<dbReference type="Proteomes" id="UP000744555">
    <property type="component" value="Unassembled WGS sequence"/>
</dbReference>
<dbReference type="InterPro" id="IPR036388">
    <property type="entry name" value="WH-like_DNA-bd_sf"/>
</dbReference>
<feature type="domain" description="HTH gntR-type" evidence="5">
    <location>
        <begin position="28"/>
        <end position="97"/>
    </location>
</feature>
<dbReference type="InterPro" id="IPR008920">
    <property type="entry name" value="TF_FadR/GntR_C"/>
</dbReference>
<organism evidence="6 7">
    <name type="scientific">Aquipseudomonas alcaligenes</name>
    <name type="common">Pseudomonas alcaligenes</name>
    <dbReference type="NCBI Taxonomy" id="43263"/>
    <lineage>
        <taxon>Bacteria</taxon>
        <taxon>Pseudomonadati</taxon>
        <taxon>Pseudomonadota</taxon>
        <taxon>Gammaproteobacteria</taxon>
        <taxon>Pseudomonadales</taxon>
        <taxon>Pseudomonadaceae</taxon>
        <taxon>Aquipseudomonas</taxon>
    </lineage>
</organism>
<evidence type="ECO:0000313" key="6">
    <source>
        <dbReference type="EMBL" id="MBC9248829.1"/>
    </source>
</evidence>
<feature type="region of interest" description="Disordered" evidence="4">
    <location>
        <begin position="1"/>
        <end position="23"/>
    </location>
</feature>
<dbReference type="InterPro" id="IPR000524">
    <property type="entry name" value="Tscrpt_reg_HTH_GntR"/>
</dbReference>
<evidence type="ECO:0000256" key="4">
    <source>
        <dbReference type="SAM" id="MobiDB-lite"/>
    </source>
</evidence>
<evidence type="ECO:0000313" key="7">
    <source>
        <dbReference type="Proteomes" id="UP000744555"/>
    </source>
</evidence>
<keyword evidence="1" id="KW-0805">Transcription regulation</keyword>
<dbReference type="PANTHER" id="PTHR43537:SF5">
    <property type="entry name" value="UXU OPERON TRANSCRIPTIONAL REGULATOR"/>
    <property type="match status" value="1"/>
</dbReference>
<dbReference type="SMART" id="SM00345">
    <property type="entry name" value="HTH_GNTR"/>
    <property type="match status" value="2"/>
</dbReference>
<dbReference type="InterPro" id="IPR011711">
    <property type="entry name" value="GntR_C"/>
</dbReference>
<dbReference type="InterPro" id="IPR036390">
    <property type="entry name" value="WH_DNA-bd_sf"/>
</dbReference>
<evidence type="ECO:0000256" key="3">
    <source>
        <dbReference type="ARBA" id="ARBA00023163"/>
    </source>
</evidence>
<keyword evidence="3" id="KW-0804">Transcription</keyword>
<proteinExistence type="predicted"/>
<reference evidence="6 7" key="1">
    <citation type="submission" date="2016-06" db="EMBL/GenBank/DDBJ databases">
        <authorList>
            <person name="Ramos C."/>
            <person name="Pintado A."/>
            <person name="Crespo-Gomez J.I."/>
        </authorList>
    </citation>
    <scope>NUCLEOTIDE SEQUENCE [LARGE SCALE GENOMIC DNA]</scope>
    <source>
        <strain evidence="6 7">AVO110</strain>
    </source>
</reference>
<sequence length="508" mass="54793">MPIYVATGTPRPESTATAAASPAGSRQAKLAERVAAAIQQDIAALGWPLGALFGTEAQLLQRYAVSRATLREAIRQLERHGVASMRRGSNGGLVVQQQAGDAAVLALATYLELTDVSYGEVYEARELIECQVAELAAERLQDGDIAPARVLIRRLQAPPDADFACELQLHVAIREFVCRVADNPALALLLEALCYVTINSRTLQRHETRQQMQAVFDDYRRFKLRLLQAVVAGDGHAAQESVREQLAFSRRLIERLRGSLCRGPSSDVSSLEAVPVVAIRKLYDKSAHRLAVVIARGIAAAGLRAGARLGAEPELQALHGVSRAVLREAVRVLELHAILRSRRGQQGGLIVQTPDPSYTIGLSIAYLRHSGMPRQPCFRVWRSLLLAAASLAAARLDDAGRASLLALCERLRGGGAVDCLVAGSELDRAIAELSGNRALALLVHVLGPLADSYPQQLSAGAMQQLGGLRLALAEALLEQHASLARRAMLRYMQFLEDRLAAGELLLAT</sequence>
<evidence type="ECO:0000259" key="5">
    <source>
        <dbReference type="PROSITE" id="PS50949"/>
    </source>
</evidence>
<dbReference type="SUPFAM" id="SSF48008">
    <property type="entry name" value="GntR ligand-binding domain-like"/>
    <property type="match status" value="2"/>
</dbReference>
<dbReference type="Pfam" id="PF07729">
    <property type="entry name" value="FCD"/>
    <property type="match status" value="2"/>
</dbReference>
<evidence type="ECO:0000256" key="1">
    <source>
        <dbReference type="ARBA" id="ARBA00023015"/>
    </source>
</evidence>
<dbReference type="PROSITE" id="PS50949">
    <property type="entry name" value="HTH_GNTR"/>
    <property type="match status" value="2"/>
</dbReference>
<dbReference type="Gene3D" id="1.20.120.530">
    <property type="entry name" value="GntR ligand-binding domain-like"/>
    <property type="match status" value="2"/>
</dbReference>
<keyword evidence="7" id="KW-1185">Reference proteome</keyword>
<dbReference type="SMART" id="SM00895">
    <property type="entry name" value="FCD"/>
    <property type="match status" value="2"/>
</dbReference>
<dbReference type="PANTHER" id="PTHR43537">
    <property type="entry name" value="TRANSCRIPTIONAL REGULATOR, GNTR FAMILY"/>
    <property type="match status" value="1"/>
</dbReference>